<keyword evidence="3" id="KW-1185">Reference proteome</keyword>
<sequence>MSDNFGRKKSQRWVSVSKGNYNGQEWDSSDEEMDGFDHSSNPSGSKPISKKAPPLPELSNGNPTNEIIIKKVEDSQINEGTDERSSTGSASSGQKSDKETPNHETDLANANKEGANSVASEFQYSESDDDDDEEYRVPQTGYFASLMNKQESTSGNELSQEPIETASSLEDGHRNSTETKNSANVKPSLDSPKESLGDRKDSVSELESSNIQKELRLLKNDPEIGSDEFEDYSKSKGAQSDATHNSSGSDEIPQEEKLRGLISAETSSSAPSENLHADHYSSSQDEVRRSHFGSRRSNRSLSEERNPLGELHEGLSNQNTPVRSSHSRRRSVVTDASEESSTNRKSSINSSDGYEDNASFFNQYGNNSPQSSSAGGSSRSPHKGQASSPLHLRYTSKTELRPSDRAEQDSIAEEEEDVTNDKQHSYADTGVIDSDDDDDAESVIRVPKNGYYAQIMKDLPKDATKNEEIEADGSQDDAESDLVSSESGSITDSIQASRERPIDSQKVSHEGKNSGPESTNDAADDSDSVGTNEDRKKSALRQSINLGKWQPDTDATRAGFLGGAPSTSQVPDGYVIDRDGQVVDLNPSKMRNDRAISMYSDAASAWNAFPASAGTMGGDTDTVYDTKTIYDNQTIFNVPGAIVNHGTLPPLPRDVPNSARTNTFADSDSILKHLNGEKRQHSSNLKEDFSVQAPNSSEIAQLNKKTVPSMNLDAILQSRSKTHAGKISELENYSKDLNDYDSGLHTWINYALKSSASDRDYIFDDYKVNKHVKDAYAQADELGKKMTVSNTVANVNQNVSHLKRKVFSHSMKEKSKGLFSSIGIKKI</sequence>
<feature type="compositionally biased region" description="Basic and acidic residues" evidence="1">
    <location>
        <begin position="95"/>
        <end position="106"/>
    </location>
</feature>
<protein>
    <submittedName>
        <fullName evidence="2">LALA0S06e00892g1_1</fullName>
    </submittedName>
</protein>
<feature type="compositionally biased region" description="Basic and acidic residues" evidence="1">
    <location>
        <begin position="275"/>
        <end position="289"/>
    </location>
</feature>
<feature type="compositionally biased region" description="Basic and acidic residues" evidence="1">
    <location>
        <begin position="213"/>
        <end position="222"/>
    </location>
</feature>
<dbReference type="GeneID" id="34686136"/>
<dbReference type="STRING" id="1245769.A0A0C7N3Y1"/>
<dbReference type="RefSeq" id="XP_022628890.1">
    <property type="nucleotide sequence ID" value="XM_022771714.1"/>
</dbReference>
<accession>A0A0C7N3Y1</accession>
<feature type="compositionally biased region" description="Polar residues" evidence="1">
    <location>
        <begin position="147"/>
        <end position="159"/>
    </location>
</feature>
<evidence type="ECO:0000313" key="2">
    <source>
        <dbReference type="EMBL" id="CEP62666.1"/>
    </source>
</evidence>
<organism evidence="2 3">
    <name type="scientific">Lachancea lanzarotensis</name>
    <dbReference type="NCBI Taxonomy" id="1245769"/>
    <lineage>
        <taxon>Eukaryota</taxon>
        <taxon>Fungi</taxon>
        <taxon>Dikarya</taxon>
        <taxon>Ascomycota</taxon>
        <taxon>Saccharomycotina</taxon>
        <taxon>Saccharomycetes</taxon>
        <taxon>Saccharomycetales</taxon>
        <taxon>Saccharomycetaceae</taxon>
        <taxon>Lachancea</taxon>
    </lineage>
</organism>
<dbReference type="Proteomes" id="UP000054304">
    <property type="component" value="Unassembled WGS sequence"/>
</dbReference>
<evidence type="ECO:0000313" key="3">
    <source>
        <dbReference type="Proteomes" id="UP000054304"/>
    </source>
</evidence>
<feature type="compositionally biased region" description="Polar residues" evidence="1">
    <location>
        <begin position="12"/>
        <end position="26"/>
    </location>
</feature>
<feature type="compositionally biased region" description="Basic and acidic residues" evidence="1">
    <location>
        <begin position="458"/>
        <end position="468"/>
    </location>
</feature>
<dbReference type="AlphaFoldDB" id="A0A0C7N3Y1"/>
<dbReference type="EMBL" id="LN736365">
    <property type="protein sequence ID" value="CEP62666.1"/>
    <property type="molecule type" value="Genomic_DNA"/>
</dbReference>
<feature type="compositionally biased region" description="Basic and acidic residues" evidence="1">
    <location>
        <begin position="396"/>
        <end position="408"/>
    </location>
</feature>
<feature type="compositionally biased region" description="Basic and acidic residues" evidence="1">
    <location>
        <begin position="301"/>
        <end position="313"/>
    </location>
</feature>
<feature type="region of interest" description="Disordered" evidence="1">
    <location>
        <begin position="1"/>
        <end position="566"/>
    </location>
</feature>
<feature type="compositionally biased region" description="Acidic residues" evidence="1">
    <location>
        <begin position="469"/>
        <end position="480"/>
    </location>
</feature>
<dbReference type="PRINTS" id="PR02076">
    <property type="entry name" value="PROTEINFYV8"/>
</dbReference>
<evidence type="ECO:0000256" key="1">
    <source>
        <dbReference type="SAM" id="MobiDB-lite"/>
    </source>
</evidence>
<dbReference type="HOGENOM" id="CLU_009686_0_0_1"/>
<feature type="compositionally biased region" description="Basic and acidic residues" evidence="1">
    <location>
        <begin position="497"/>
        <end position="512"/>
    </location>
</feature>
<name>A0A0C7N3Y1_9SACH</name>
<proteinExistence type="predicted"/>
<gene>
    <name evidence="2" type="ORF">LALA0_S06e00892g</name>
</gene>
<feature type="compositionally biased region" description="Polar residues" evidence="1">
    <location>
        <begin position="236"/>
        <end position="249"/>
    </location>
</feature>
<feature type="compositionally biased region" description="Low complexity" evidence="1">
    <location>
        <begin position="368"/>
        <end position="379"/>
    </location>
</feature>
<feature type="compositionally biased region" description="Polar residues" evidence="1">
    <location>
        <begin position="482"/>
        <end position="496"/>
    </location>
</feature>
<dbReference type="InterPro" id="IPR026248">
    <property type="entry name" value="Fyv8"/>
</dbReference>
<reference evidence="2 3" key="1">
    <citation type="submission" date="2014-12" db="EMBL/GenBank/DDBJ databases">
        <authorList>
            <person name="Neuveglise Cecile"/>
        </authorList>
    </citation>
    <scope>NUCLEOTIDE SEQUENCE [LARGE SCALE GENOMIC DNA]</scope>
    <source>
        <strain evidence="2 3">CBS 12615</strain>
    </source>
</reference>
<feature type="compositionally biased region" description="Basic and acidic residues" evidence="1">
    <location>
        <begin position="191"/>
        <end position="203"/>
    </location>
</feature>
<dbReference type="OrthoDB" id="4081733at2759"/>